<name>A0A150G755_GONPE</name>
<evidence type="ECO:0000313" key="3">
    <source>
        <dbReference type="Proteomes" id="UP000075714"/>
    </source>
</evidence>
<comment type="caution">
    <text evidence="2">The sequence shown here is derived from an EMBL/GenBank/DDBJ whole genome shotgun (WGS) entry which is preliminary data.</text>
</comment>
<sequence length="246" mass="26150">MADIVNRGLSGYNTRWALQALPHVFGPPGAAAAPPPPAAASVGPAPQHVLFATVWFGANDAALLSGPSHSARQHVPVEEYGKNLRQIVSHARAAGVERLVLITPPPVWEAGRKKHQIGRMGEQAADWPLDRTLEGTAPYAREAVAVAQELGTPCLDLQTLLQQEDRWGDQLLVDGLHFTPSGQEKVWQLLRELLSREWPDLSPESLPAQFPAWDAIDLANPAATFGATGAAASGADIGNTGAAPQK</sequence>
<dbReference type="InterPro" id="IPR036514">
    <property type="entry name" value="SGNH_hydro_sf"/>
</dbReference>
<dbReference type="Pfam" id="PF13472">
    <property type="entry name" value="Lipase_GDSL_2"/>
    <property type="match status" value="1"/>
</dbReference>
<dbReference type="EMBL" id="LSYV01000053">
    <property type="protein sequence ID" value="KXZ45651.1"/>
    <property type="molecule type" value="Genomic_DNA"/>
</dbReference>
<dbReference type="CDD" id="cd01838">
    <property type="entry name" value="Isoamyl_acetate_hydrolase_like"/>
    <property type="match status" value="1"/>
</dbReference>
<dbReference type="OrthoDB" id="671439at2759"/>
<dbReference type="Proteomes" id="UP000075714">
    <property type="component" value="Unassembled WGS sequence"/>
</dbReference>
<dbReference type="SUPFAM" id="SSF52266">
    <property type="entry name" value="SGNH hydrolase"/>
    <property type="match status" value="1"/>
</dbReference>
<evidence type="ECO:0000259" key="1">
    <source>
        <dbReference type="Pfam" id="PF13472"/>
    </source>
</evidence>
<dbReference type="InterPro" id="IPR013830">
    <property type="entry name" value="SGNH_hydro"/>
</dbReference>
<feature type="domain" description="SGNH hydrolase-type esterase" evidence="1">
    <location>
        <begin position="3"/>
        <end position="184"/>
    </location>
</feature>
<keyword evidence="3" id="KW-1185">Reference proteome</keyword>
<accession>A0A150G755</accession>
<reference evidence="3" key="1">
    <citation type="journal article" date="2016" name="Nat. Commun.">
        <title>The Gonium pectorale genome demonstrates co-option of cell cycle regulation during the evolution of multicellularity.</title>
        <authorList>
            <person name="Hanschen E.R."/>
            <person name="Marriage T.N."/>
            <person name="Ferris P.J."/>
            <person name="Hamaji T."/>
            <person name="Toyoda A."/>
            <person name="Fujiyama A."/>
            <person name="Neme R."/>
            <person name="Noguchi H."/>
            <person name="Minakuchi Y."/>
            <person name="Suzuki M."/>
            <person name="Kawai-Toyooka H."/>
            <person name="Smith D.R."/>
            <person name="Sparks H."/>
            <person name="Anderson J."/>
            <person name="Bakaric R."/>
            <person name="Luria V."/>
            <person name="Karger A."/>
            <person name="Kirschner M.W."/>
            <person name="Durand P.M."/>
            <person name="Michod R.E."/>
            <person name="Nozaki H."/>
            <person name="Olson B.J."/>
        </authorList>
    </citation>
    <scope>NUCLEOTIDE SEQUENCE [LARGE SCALE GENOMIC DNA]</scope>
    <source>
        <strain evidence="3">NIES-2863</strain>
    </source>
</reference>
<organism evidence="2 3">
    <name type="scientific">Gonium pectorale</name>
    <name type="common">Green alga</name>
    <dbReference type="NCBI Taxonomy" id="33097"/>
    <lineage>
        <taxon>Eukaryota</taxon>
        <taxon>Viridiplantae</taxon>
        <taxon>Chlorophyta</taxon>
        <taxon>core chlorophytes</taxon>
        <taxon>Chlorophyceae</taxon>
        <taxon>CS clade</taxon>
        <taxon>Chlamydomonadales</taxon>
        <taxon>Volvocaceae</taxon>
        <taxon>Gonium</taxon>
    </lineage>
</organism>
<proteinExistence type="predicted"/>
<evidence type="ECO:0000313" key="2">
    <source>
        <dbReference type="EMBL" id="KXZ45651.1"/>
    </source>
</evidence>
<dbReference type="InterPro" id="IPR045136">
    <property type="entry name" value="Iah1-like"/>
</dbReference>
<gene>
    <name evidence="2" type="ORF">GPECTOR_52g50</name>
</gene>
<protein>
    <recommendedName>
        <fullName evidence="1">SGNH hydrolase-type esterase domain-containing protein</fullName>
    </recommendedName>
</protein>
<dbReference type="PANTHER" id="PTHR14209">
    <property type="entry name" value="ISOAMYL ACETATE-HYDROLYZING ESTERASE 1"/>
    <property type="match status" value="1"/>
</dbReference>
<dbReference type="Gene3D" id="3.40.50.1110">
    <property type="entry name" value="SGNH hydrolase"/>
    <property type="match status" value="1"/>
</dbReference>
<dbReference type="AlphaFoldDB" id="A0A150G755"/>
<dbReference type="STRING" id="33097.A0A150G755"/>
<dbReference type="PANTHER" id="PTHR14209:SF19">
    <property type="entry name" value="ISOAMYL ACETATE-HYDROLYZING ESTERASE 1 HOMOLOG"/>
    <property type="match status" value="1"/>
</dbReference>